<feature type="repeat" description="TPR" evidence="3">
    <location>
        <begin position="135"/>
        <end position="168"/>
    </location>
</feature>
<evidence type="ECO:0000256" key="1">
    <source>
        <dbReference type="ARBA" id="ARBA00022737"/>
    </source>
</evidence>
<dbReference type="InterPro" id="IPR013105">
    <property type="entry name" value="TPR_2"/>
</dbReference>
<dbReference type="SMART" id="SM00028">
    <property type="entry name" value="TPR"/>
    <property type="match status" value="3"/>
</dbReference>
<dbReference type="Gene3D" id="1.25.40.10">
    <property type="entry name" value="Tetratricopeptide repeat domain"/>
    <property type="match status" value="1"/>
</dbReference>
<evidence type="ECO:0000313" key="5">
    <source>
        <dbReference type="Proteomes" id="UP001430953"/>
    </source>
</evidence>
<name>A0AAW2H3E1_9HYME</name>
<protein>
    <recommendedName>
        <fullName evidence="6">Tetratricopeptide repeat protein 12</fullName>
    </recommendedName>
</protein>
<dbReference type="PROSITE" id="PS50005">
    <property type="entry name" value="TPR"/>
    <property type="match status" value="1"/>
</dbReference>
<comment type="caution">
    <text evidence="4">The sequence shown here is derived from an EMBL/GenBank/DDBJ whole genome shotgun (WGS) entry which is preliminary data.</text>
</comment>
<dbReference type="InterPro" id="IPR043195">
    <property type="entry name" value="TTC12"/>
</dbReference>
<dbReference type="PANTHER" id="PTHR46540">
    <property type="entry name" value="TETRATRICOPEPTIDE REPEAT PROTEIN 12"/>
    <property type="match status" value="1"/>
</dbReference>
<gene>
    <name evidence="4" type="ORF">PUN28_001103</name>
</gene>
<dbReference type="Pfam" id="PF00515">
    <property type="entry name" value="TPR_1"/>
    <property type="match status" value="1"/>
</dbReference>
<dbReference type="Pfam" id="PF07719">
    <property type="entry name" value="TPR_2"/>
    <property type="match status" value="1"/>
</dbReference>
<reference evidence="4 5" key="1">
    <citation type="submission" date="2023-03" db="EMBL/GenBank/DDBJ databases">
        <title>High recombination rates correlate with genetic variation in Cardiocondyla obscurior ants.</title>
        <authorList>
            <person name="Errbii M."/>
        </authorList>
    </citation>
    <scope>NUCLEOTIDE SEQUENCE [LARGE SCALE GENOMIC DNA]</scope>
    <source>
        <strain evidence="4">Alpha-2009</strain>
        <tissue evidence="4">Whole body</tissue>
    </source>
</reference>
<keyword evidence="1" id="KW-0677">Repeat</keyword>
<dbReference type="EMBL" id="JADYXP020000001">
    <property type="protein sequence ID" value="KAL0133923.1"/>
    <property type="molecule type" value="Genomic_DNA"/>
</dbReference>
<proteinExistence type="predicted"/>
<evidence type="ECO:0000256" key="3">
    <source>
        <dbReference type="PROSITE-ProRule" id="PRU00339"/>
    </source>
</evidence>
<dbReference type="GO" id="GO:0070286">
    <property type="term" value="P:axonemal dynein complex assembly"/>
    <property type="evidence" value="ECO:0007669"/>
    <property type="project" value="TreeGrafter"/>
</dbReference>
<evidence type="ECO:0008006" key="6">
    <source>
        <dbReference type="Google" id="ProtNLM"/>
    </source>
</evidence>
<evidence type="ECO:0000313" key="4">
    <source>
        <dbReference type="EMBL" id="KAL0133923.1"/>
    </source>
</evidence>
<keyword evidence="5" id="KW-1185">Reference proteome</keyword>
<dbReference type="InterPro" id="IPR011990">
    <property type="entry name" value="TPR-like_helical_dom_sf"/>
</dbReference>
<dbReference type="GO" id="GO:0005737">
    <property type="term" value="C:cytoplasm"/>
    <property type="evidence" value="ECO:0007669"/>
    <property type="project" value="TreeGrafter"/>
</dbReference>
<dbReference type="Proteomes" id="UP001430953">
    <property type="component" value="Unassembled WGS sequence"/>
</dbReference>
<dbReference type="SUPFAM" id="SSF48452">
    <property type="entry name" value="TPR-like"/>
    <property type="match status" value="1"/>
</dbReference>
<dbReference type="GO" id="GO:0007288">
    <property type="term" value="P:sperm axoneme assembly"/>
    <property type="evidence" value="ECO:0007669"/>
    <property type="project" value="TreeGrafter"/>
</dbReference>
<dbReference type="AlphaFoldDB" id="A0AAW2H3E1"/>
<evidence type="ECO:0000256" key="2">
    <source>
        <dbReference type="ARBA" id="ARBA00022803"/>
    </source>
</evidence>
<accession>A0AAW2H3E1</accession>
<dbReference type="InterPro" id="IPR019734">
    <property type="entry name" value="TPR_rpt"/>
</dbReference>
<dbReference type="PANTHER" id="PTHR46540:SF1">
    <property type="entry name" value="TETRATRICOPEPTIDE REPEAT PROTEIN 12"/>
    <property type="match status" value="1"/>
</dbReference>
<organism evidence="4 5">
    <name type="scientific">Cardiocondyla obscurior</name>
    <dbReference type="NCBI Taxonomy" id="286306"/>
    <lineage>
        <taxon>Eukaryota</taxon>
        <taxon>Metazoa</taxon>
        <taxon>Ecdysozoa</taxon>
        <taxon>Arthropoda</taxon>
        <taxon>Hexapoda</taxon>
        <taxon>Insecta</taxon>
        <taxon>Pterygota</taxon>
        <taxon>Neoptera</taxon>
        <taxon>Endopterygota</taxon>
        <taxon>Hymenoptera</taxon>
        <taxon>Apocrita</taxon>
        <taxon>Aculeata</taxon>
        <taxon>Formicoidea</taxon>
        <taxon>Formicidae</taxon>
        <taxon>Myrmicinae</taxon>
        <taxon>Cardiocondyla</taxon>
    </lineage>
</organism>
<sequence>MDTSIKNKISCNKTEQADRIIDMLNPDRNATEEEFQNFMHRVTEVEKIVKKLASADREEQECGTKLADEILKKGVYKDVCGDVRIKTDRTVINKYPLKDDSSGDPDKISKEMFMKSVEADAKKRAEDRKIRNERAETLKRIANGAFREGDYEKAVNYYSKALEQRKDSSVLWNNRALSYMNLGLFEKALHDCEWALKVTDSNLKALLNSAKCYMHLKNREKCQEYIEMARERNPHYNKYINEHYIKTFQDRKSVLYNKYIYLHACCSHKSFIS</sequence>
<keyword evidence="2 3" id="KW-0802">TPR repeat</keyword>
<dbReference type="GO" id="GO:0005813">
    <property type="term" value="C:centrosome"/>
    <property type="evidence" value="ECO:0007669"/>
    <property type="project" value="TreeGrafter"/>
</dbReference>